<dbReference type="Gene3D" id="1.20.120.670">
    <property type="entry name" value="N-acetyl-b-d-glucoasminidase"/>
    <property type="match status" value="1"/>
</dbReference>
<dbReference type="PANTHER" id="PTHR12872:SF1">
    <property type="entry name" value="ALPHA-N-ACETYLGLUCOSAMINIDASE"/>
    <property type="match status" value="1"/>
</dbReference>
<keyword evidence="7" id="KW-1185">Reference proteome</keyword>
<feature type="domain" description="Alpha-N-acetylglucosaminidase C-terminal" evidence="5">
    <location>
        <begin position="463"/>
        <end position="685"/>
    </location>
</feature>
<evidence type="ECO:0000256" key="2">
    <source>
        <dbReference type="SAM" id="SignalP"/>
    </source>
</evidence>
<dbReference type="RefSeq" id="WP_111898089.1">
    <property type="nucleotide sequence ID" value="NZ_CP033459.1"/>
</dbReference>
<evidence type="ECO:0000259" key="5">
    <source>
        <dbReference type="Pfam" id="PF12972"/>
    </source>
</evidence>
<dbReference type="EMBL" id="CP033459">
    <property type="protein sequence ID" value="QFQ13221.1"/>
    <property type="molecule type" value="Genomic_DNA"/>
</dbReference>
<dbReference type="Pfam" id="PF12971">
    <property type="entry name" value="NAGLU_N"/>
    <property type="match status" value="1"/>
</dbReference>
<keyword evidence="2" id="KW-0732">Signal</keyword>
<sequence length="753" mass="85992">MKRFVFMLALTLSCSMSSARSPKPVRDMLSRILPNNGDAAKFKCRVVAGAADYFTLSCDGTSVKVEGNNNVSISTGINWYLNHYAGINISWNNFTATLPKKLPVCPEETHAAKADYRYYLNFCTHSYSMAFWDWERWEKEIDWMALHGINLPLQIVGFETVWKEVLMTDYGYSLEDVNKFVTGAAYYGWFFMNNMTEWGGPQPQEWYDSRKEVAKKIFRRFNDFGMTPVIPGYVGMIPKDFLSEATKGVQAWTAPDCIVNGGSWNSFTRPYFVNDTTCLKEFAANYYKAIKTVFGDVLQTNYYAIDPFHEGGVPNGVTSAVNSIRAMYHALTEYDGNAFWVAQHWQNNPTTNLTHSIPKDRLIILDLHADSRAHTDNDGAHTTASGENHQWIWCMLNNYGGNVGLFGRMQTMINAYYQAQKNATNTNLKGIGTIPEGIENNSILFDLVYEMPWTNADYTLDTWIRAYVAMRYGVTEQSDTYSYRTLVSAWKRLAVSIYNCNSSNQQGTTESVFMQRPSDKPSVVSTWAFSSWYWDFDQVRTAAYEFLKVKDVMAGNNNYQYDLVDLMRQVLADHGKEVLESIGKADGSEKVALQNKFLDMILTQDTLLGTREEFRLGNWISRARSLAGTNTAFADLLEKNARMLLTTWGDQPQCINGQLHDYANREWNGLLSSYYYERWNCYFKTGSYEKPFYDHEWPFVVASTSTPNCQYLPPNAPYAYGTFSPTTMDDPVETASKVFNKYLPNFIPENLSN</sequence>
<dbReference type="OrthoDB" id="179563at2"/>
<dbReference type="Pfam" id="PF12972">
    <property type="entry name" value="NAGLU_C"/>
    <property type="match status" value="1"/>
</dbReference>
<evidence type="ECO:0000259" key="4">
    <source>
        <dbReference type="Pfam" id="PF12971"/>
    </source>
</evidence>
<accession>A0A5P8E8A8</accession>
<dbReference type="Pfam" id="PF05089">
    <property type="entry name" value="NAGLU"/>
    <property type="match status" value="1"/>
</dbReference>
<evidence type="ECO:0000313" key="7">
    <source>
        <dbReference type="Proteomes" id="UP000249375"/>
    </source>
</evidence>
<feature type="domain" description="Alpha-N-acetylglucosaminidase N-terminal" evidence="4">
    <location>
        <begin position="24"/>
        <end position="103"/>
    </location>
</feature>
<dbReference type="GO" id="GO:0016787">
    <property type="term" value="F:hydrolase activity"/>
    <property type="evidence" value="ECO:0007669"/>
    <property type="project" value="UniProtKB-KW"/>
</dbReference>
<dbReference type="AlphaFoldDB" id="A0A5P8E8A8"/>
<feature type="domain" description="Alpha-N-acetylglucosaminidase tim-barrel" evidence="3">
    <location>
        <begin position="117"/>
        <end position="454"/>
    </location>
</feature>
<dbReference type="InterPro" id="IPR007781">
    <property type="entry name" value="NAGLU"/>
</dbReference>
<evidence type="ECO:0000256" key="1">
    <source>
        <dbReference type="ARBA" id="ARBA00022801"/>
    </source>
</evidence>
<evidence type="ECO:0000259" key="3">
    <source>
        <dbReference type="Pfam" id="PF05089"/>
    </source>
</evidence>
<dbReference type="InterPro" id="IPR024733">
    <property type="entry name" value="NAGLU_tim-barrel"/>
</dbReference>
<dbReference type="GO" id="GO:0005975">
    <property type="term" value="P:carbohydrate metabolic process"/>
    <property type="evidence" value="ECO:0007669"/>
    <property type="project" value="UniProtKB-ARBA"/>
</dbReference>
<dbReference type="Gene3D" id="3.30.379.10">
    <property type="entry name" value="Chitobiase/beta-hexosaminidase domain 2-like"/>
    <property type="match status" value="1"/>
</dbReference>
<dbReference type="InterPro" id="IPR029018">
    <property type="entry name" value="Hex-like_dom2"/>
</dbReference>
<keyword evidence="1" id="KW-0378">Hydrolase</keyword>
<proteinExistence type="predicted"/>
<organism evidence="6 7">
    <name type="scientific">Pseudoprevotella muciniphila</name>
    <dbReference type="NCBI Taxonomy" id="2133944"/>
    <lineage>
        <taxon>Bacteria</taxon>
        <taxon>Pseudomonadati</taxon>
        <taxon>Bacteroidota</taxon>
        <taxon>Bacteroidia</taxon>
        <taxon>Bacteroidales</taxon>
        <taxon>Prevotellaceae</taxon>
        <taxon>Pseudoprevotella</taxon>
    </lineage>
</organism>
<dbReference type="InterPro" id="IPR024240">
    <property type="entry name" value="NAGLU_N"/>
</dbReference>
<reference evidence="6 7" key="1">
    <citation type="submission" date="2018-11" db="EMBL/GenBank/DDBJ databases">
        <authorList>
            <person name="Na S.W."/>
            <person name="Baik M."/>
        </authorList>
    </citation>
    <scope>NUCLEOTIDE SEQUENCE [LARGE SCALE GENOMIC DNA]</scope>
    <source>
        <strain evidence="6 7">E39</strain>
    </source>
</reference>
<dbReference type="InterPro" id="IPR024732">
    <property type="entry name" value="NAGLU_C"/>
</dbReference>
<evidence type="ECO:0000313" key="6">
    <source>
        <dbReference type="EMBL" id="QFQ13221.1"/>
    </source>
</evidence>
<feature type="signal peptide" evidence="2">
    <location>
        <begin position="1"/>
        <end position="19"/>
    </location>
</feature>
<dbReference type="Gene3D" id="3.20.20.80">
    <property type="entry name" value="Glycosidases"/>
    <property type="match status" value="1"/>
</dbReference>
<dbReference type="Proteomes" id="UP000249375">
    <property type="component" value="Chromosome"/>
</dbReference>
<dbReference type="PANTHER" id="PTHR12872">
    <property type="entry name" value="ALPHA-N-ACETYLGLUCOSAMINIDASE"/>
    <property type="match status" value="1"/>
</dbReference>
<protein>
    <submittedName>
        <fullName evidence="6">Alpha-N-acetylglucosaminidase</fullName>
    </submittedName>
</protein>
<name>A0A5P8E8A8_9BACT</name>
<gene>
    <name evidence="6" type="ORF">C7Y71_009500</name>
</gene>
<feature type="chain" id="PRO_5024406703" evidence="2">
    <location>
        <begin position="20"/>
        <end position="753"/>
    </location>
</feature>
<dbReference type="KEGG" id="alq:C7Y71_009500"/>